<evidence type="ECO:0000313" key="1">
    <source>
        <dbReference type="EMBL" id="NGU28910.1"/>
    </source>
</evidence>
<organism evidence="1 2">
    <name type="scientific">Clostridium perfringens</name>
    <dbReference type="NCBI Taxonomy" id="1502"/>
    <lineage>
        <taxon>Bacteria</taxon>
        <taxon>Bacillati</taxon>
        <taxon>Bacillota</taxon>
        <taxon>Clostridia</taxon>
        <taxon>Eubacteriales</taxon>
        <taxon>Clostridiaceae</taxon>
        <taxon>Clostridium</taxon>
    </lineage>
</organism>
<gene>
    <name evidence="1" type="ORF">G6Z34_02120</name>
</gene>
<dbReference type="AlphaFoldDB" id="A0AAP7BUF8"/>
<dbReference type="EMBL" id="JAALLZ010000001">
    <property type="protein sequence ID" value="NGU28910.1"/>
    <property type="molecule type" value="Genomic_DNA"/>
</dbReference>
<dbReference type="RefSeq" id="WP_003456625.1">
    <property type="nucleotide sequence ID" value="NZ_CATNWT010000001.1"/>
</dbReference>
<name>A0AAP7BUF8_CLOPF</name>
<reference evidence="1 2" key="1">
    <citation type="submission" date="2020-02" db="EMBL/GenBank/DDBJ databases">
        <title>Genomic Insights into the Phylogeny and Genetic Plasticity of the Human and Animal Enteric Pathogen Clostridium perfringens.</title>
        <authorList>
            <person name="Feng Y."/>
            <person name="Hu Y."/>
        </authorList>
    </citation>
    <scope>NUCLEOTIDE SEQUENCE [LARGE SCALE GENOMIC DNA]</scope>
    <source>
        <strain evidence="1 2">CP-40</strain>
    </source>
</reference>
<proteinExistence type="predicted"/>
<dbReference type="Proteomes" id="UP000481454">
    <property type="component" value="Unassembled WGS sequence"/>
</dbReference>
<sequence>MDKDLIEFLGKEVPSSVCDIKEALEFLNLVLNDTIGKLGEYSAKSFQDREFAKVLKYTEKSQELDGIADKIKGVVEDLDEIISLNEDEERNELEDEQRSSVNYEDYLVDRNIAHSLYENLTYKRPCRFEIEGNSFDIRDWKEMLTKLCNYLSKKDPTIINKFPDDPKMNGKKVIYFSRVKLPNMKAERKLDSGIYIETNLSSNGIRNLIIKILGKYNIKINKVKIYFRADYAELH</sequence>
<comment type="caution">
    <text evidence="1">The sequence shown here is derived from an EMBL/GenBank/DDBJ whole genome shotgun (WGS) entry which is preliminary data.</text>
</comment>
<protein>
    <submittedName>
        <fullName evidence="1">Uncharacterized protein</fullName>
    </submittedName>
</protein>
<accession>A0AAP7BUF8</accession>
<evidence type="ECO:0000313" key="2">
    <source>
        <dbReference type="Proteomes" id="UP000481454"/>
    </source>
</evidence>